<dbReference type="Gene3D" id="3.30.450.40">
    <property type="match status" value="1"/>
</dbReference>
<dbReference type="PROSITE" id="PS50110">
    <property type="entry name" value="RESPONSE_REGULATORY"/>
    <property type="match status" value="2"/>
</dbReference>
<comment type="subcellular location">
    <subcellularLocation>
        <location evidence="2">Membrane</location>
    </subcellularLocation>
</comment>
<feature type="transmembrane region" description="Helical" evidence="12">
    <location>
        <begin position="12"/>
        <end position="33"/>
    </location>
</feature>
<keyword evidence="7" id="KW-0418">Kinase</keyword>
<evidence type="ECO:0000256" key="5">
    <source>
        <dbReference type="ARBA" id="ARBA00022679"/>
    </source>
</evidence>
<evidence type="ECO:0000256" key="10">
    <source>
        <dbReference type="ARBA" id="ARBA00023136"/>
    </source>
</evidence>
<comment type="catalytic activity">
    <reaction evidence="1">
        <text>ATP + protein L-histidine = ADP + protein N-phospho-L-histidine.</text>
        <dbReference type="EC" id="2.7.13.3"/>
    </reaction>
</comment>
<dbReference type="SUPFAM" id="SSF55781">
    <property type="entry name" value="GAF domain-like"/>
    <property type="match status" value="1"/>
</dbReference>
<dbReference type="SMART" id="SM00388">
    <property type="entry name" value="HisKA"/>
    <property type="match status" value="1"/>
</dbReference>
<comment type="caution">
    <text evidence="16">The sequence shown here is derived from an EMBL/GenBank/DDBJ whole genome shotgun (WGS) entry which is preliminary data.</text>
</comment>
<sequence>MSLPKTQDDKKVYKFKLTFWCSLAFIFLISLVLDQVSYERAKQSHRLLILSEVSSYRTQLESTLVSNIQLVRGLAVAVAAEPNLEQQRFAQIAAPLFDTSSELRNIGGAPDMVIRMTYPLAGNEKAIGLNFLENQEQRADAIRARDNNEIVMAGPLTLVQGGEALIARVPVYLPPDKHFWGLLSVVLDIDKMYTKAGIYELEEHYDVAIQGRNGLGSKGEFFHGDSEILTHNPLAFTLTFQGGEWLLFVSPKAGWAPPGSSVWPLRLAIFTICGLLCLAFLVFLKMLNRQLQNEKMLVTMSSLAKIGAWSFNLETQQVYWSDMTKEIFKYPLDEQPDWPTNLNYFKAGESRDTVQRLIERAIKYGESYEVELEVINSLNQSVWVLVHGEAEIRNGRCVRIFGSLQDIHTRKCIELESNKTALHNEALASLTVNSAVLTGNLKQSKDIITRSVCDALNVERASIWLFNESKDQLLLFAYHGKHASEHTILQTWQQSELPSFFAAINNQAVLSAANALSNELTTPLTEHYLAPLNIQSMLSASIPAGSGAIGIVCAEQCQLPRAWSRNEESFLIAVAALIGSLYSSEQRIETEQQLVTAKEAAEQAVTAKGEFLASMSHEIRTPMNGVLGMLNIVQQTQLDAQQAHHIELAQSSAQSLLNIINDILDFSKIEAGKLDIEEIAFNLPKLLGEIVESFALKVEQHNTKLILDATKIDVNEVISDPNRLRQILNNLLGNAVKFTHDGEIIVIADLNNTTDGTFLNCSIIDTGIGIKADKQAALFDSFTQADTSTTRQYGGTGLGLAIVKQLCNLMNGEVNVTSVYGEGSTFTFSIKVQPLLSREQDLPSHLIKNKRILIVDSCPLNGAIAHKQLQVWGAYADIVSHYPSITKHLTSSEVTIDAVLLDYSFIRQADAEVIKLLQGYLDEHQVKLILMAPMSFSKEHTNLPVNVNCMIFKPLTPSDLFDSLANDKFIEQQQNNPLPHTNIAVNSVDSANQEKILLVEDNKVNQVVASALLKQAGVNFDIAENGLEAIEKLKNNMAQPYKLLLMDCQMPEMDGYQATRAIRNGDAGEHYKNVTIIALTANAMQGDRDKCLNAGMSDYLTKPLDFEALQPKLQQWLDTQ</sequence>
<evidence type="ECO:0000259" key="14">
    <source>
        <dbReference type="PROSITE" id="PS50110"/>
    </source>
</evidence>
<feature type="domain" description="CHASE" evidence="15">
    <location>
        <begin position="110"/>
        <end position="201"/>
    </location>
</feature>
<evidence type="ECO:0000256" key="2">
    <source>
        <dbReference type="ARBA" id="ARBA00004370"/>
    </source>
</evidence>
<dbReference type="InterPro" id="IPR004358">
    <property type="entry name" value="Sig_transdc_His_kin-like_C"/>
</dbReference>
<dbReference type="Gene3D" id="1.10.287.130">
    <property type="match status" value="1"/>
</dbReference>
<dbReference type="EC" id="2.7.13.3" evidence="3"/>
<dbReference type="Pfam" id="PF00512">
    <property type="entry name" value="HisKA"/>
    <property type="match status" value="1"/>
</dbReference>
<dbReference type="Gene3D" id="3.30.450.20">
    <property type="entry name" value="PAS domain"/>
    <property type="match status" value="1"/>
</dbReference>
<feature type="modified residue" description="4-aspartylphosphate" evidence="11">
    <location>
        <position position="902"/>
    </location>
</feature>
<feature type="domain" description="Response regulatory" evidence="14">
    <location>
        <begin position="995"/>
        <end position="1117"/>
    </location>
</feature>
<feature type="domain" description="Response regulatory" evidence="14">
    <location>
        <begin position="851"/>
        <end position="968"/>
    </location>
</feature>
<dbReference type="SUPFAM" id="SSF55874">
    <property type="entry name" value="ATPase domain of HSP90 chaperone/DNA topoisomerase II/histidine kinase"/>
    <property type="match status" value="1"/>
</dbReference>
<gene>
    <name evidence="16" type="ORF">RC083_11515</name>
</gene>
<dbReference type="CDD" id="cd16922">
    <property type="entry name" value="HATPase_EvgS-ArcB-TorS-like"/>
    <property type="match status" value="1"/>
</dbReference>
<evidence type="ECO:0000256" key="6">
    <source>
        <dbReference type="ARBA" id="ARBA00022692"/>
    </source>
</evidence>
<evidence type="ECO:0000256" key="4">
    <source>
        <dbReference type="ARBA" id="ARBA00022553"/>
    </source>
</evidence>
<keyword evidence="4 11" id="KW-0597">Phosphoprotein</keyword>
<dbReference type="Pfam" id="PF01590">
    <property type="entry name" value="GAF"/>
    <property type="match status" value="1"/>
</dbReference>
<keyword evidence="16" id="KW-0067">ATP-binding</keyword>
<dbReference type="EMBL" id="JAVIFY010000007">
    <property type="protein sequence ID" value="MDQ9092215.1"/>
    <property type="molecule type" value="Genomic_DNA"/>
</dbReference>
<dbReference type="PANTHER" id="PTHR45339">
    <property type="entry name" value="HYBRID SIGNAL TRANSDUCTION HISTIDINE KINASE J"/>
    <property type="match status" value="1"/>
</dbReference>
<feature type="modified residue" description="4-aspartylphosphate" evidence="11">
    <location>
        <position position="1047"/>
    </location>
</feature>
<dbReference type="InterPro" id="IPR005467">
    <property type="entry name" value="His_kinase_dom"/>
</dbReference>
<dbReference type="Pfam" id="PF00072">
    <property type="entry name" value="Response_reg"/>
    <property type="match status" value="1"/>
</dbReference>
<dbReference type="InterPro" id="IPR035965">
    <property type="entry name" value="PAS-like_dom_sf"/>
</dbReference>
<evidence type="ECO:0000256" key="12">
    <source>
        <dbReference type="SAM" id="Phobius"/>
    </source>
</evidence>
<evidence type="ECO:0000256" key="7">
    <source>
        <dbReference type="ARBA" id="ARBA00022777"/>
    </source>
</evidence>
<dbReference type="InterPro" id="IPR042240">
    <property type="entry name" value="CHASE_sf"/>
</dbReference>
<evidence type="ECO:0000313" key="16">
    <source>
        <dbReference type="EMBL" id="MDQ9092215.1"/>
    </source>
</evidence>
<dbReference type="InterPro" id="IPR036097">
    <property type="entry name" value="HisK_dim/P_sf"/>
</dbReference>
<evidence type="ECO:0000256" key="3">
    <source>
        <dbReference type="ARBA" id="ARBA00012438"/>
    </source>
</evidence>
<dbReference type="RefSeq" id="WP_309039094.1">
    <property type="nucleotide sequence ID" value="NZ_JAVIFY010000007.1"/>
</dbReference>
<evidence type="ECO:0000256" key="8">
    <source>
        <dbReference type="ARBA" id="ARBA00022989"/>
    </source>
</evidence>
<dbReference type="Proteomes" id="UP001226574">
    <property type="component" value="Unassembled WGS sequence"/>
</dbReference>
<keyword evidence="6 12" id="KW-0812">Transmembrane</keyword>
<keyword evidence="17" id="KW-1185">Reference proteome</keyword>
<dbReference type="SMART" id="SM01079">
    <property type="entry name" value="CHASE"/>
    <property type="match status" value="1"/>
</dbReference>
<reference evidence="16 17" key="1">
    <citation type="submission" date="2023-08" db="EMBL/GenBank/DDBJ databases">
        <title>Pseudoalteromonas haloplanktis LL1 genome.</title>
        <authorList>
            <person name="Wu S."/>
        </authorList>
    </citation>
    <scope>NUCLEOTIDE SEQUENCE [LARGE SCALE GENOMIC DNA]</scope>
    <source>
        <strain evidence="16 17">LL1</strain>
    </source>
</reference>
<keyword evidence="8 12" id="KW-1133">Transmembrane helix</keyword>
<dbReference type="SMART" id="SM00387">
    <property type="entry name" value="HATPase_c"/>
    <property type="match status" value="1"/>
</dbReference>
<dbReference type="Gene3D" id="3.30.565.10">
    <property type="entry name" value="Histidine kinase-like ATPase, C-terminal domain"/>
    <property type="match status" value="1"/>
</dbReference>
<dbReference type="CDD" id="cd17546">
    <property type="entry name" value="REC_hyHK_CKI1_RcsC-like"/>
    <property type="match status" value="1"/>
</dbReference>
<dbReference type="PROSITE" id="PS50109">
    <property type="entry name" value="HIS_KIN"/>
    <property type="match status" value="1"/>
</dbReference>
<feature type="transmembrane region" description="Helical" evidence="12">
    <location>
        <begin position="263"/>
        <end position="284"/>
    </location>
</feature>
<dbReference type="InterPro" id="IPR003594">
    <property type="entry name" value="HATPase_dom"/>
</dbReference>
<evidence type="ECO:0000313" key="17">
    <source>
        <dbReference type="Proteomes" id="UP001226574"/>
    </source>
</evidence>
<feature type="domain" description="Histidine kinase" evidence="13">
    <location>
        <begin position="614"/>
        <end position="834"/>
    </location>
</feature>
<proteinExistence type="predicted"/>
<dbReference type="SUPFAM" id="SSF52172">
    <property type="entry name" value="CheY-like"/>
    <property type="match status" value="2"/>
</dbReference>
<dbReference type="PRINTS" id="PR00344">
    <property type="entry name" value="BCTRLSENSOR"/>
</dbReference>
<dbReference type="InterPro" id="IPR003018">
    <property type="entry name" value="GAF"/>
</dbReference>
<dbReference type="SUPFAM" id="SSF47384">
    <property type="entry name" value="Homodimeric domain of signal transducing histidine kinase"/>
    <property type="match status" value="1"/>
</dbReference>
<dbReference type="InterPro" id="IPR029016">
    <property type="entry name" value="GAF-like_dom_sf"/>
</dbReference>
<dbReference type="PANTHER" id="PTHR45339:SF1">
    <property type="entry name" value="HYBRID SIGNAL TRANSDUCTION HISTIDINE KINASE J"/>
    <property type="match status" value="1"/>
</dbReference>
<evidence type="ECO:0000256" key="1">
    <source>
        <dbReference type="ARBA" id="ARBA00000085"/>
    </source>
</evidence>
<dbReference type="Gene3D" id="3.30.450.350">
    <property type="entry name" value="CHASE domain"/>
    <property type="match status" value="1"/>
</dbReference>
<keyword evidence="16" id="KW-0547">Nucleotide-binding</keyword>
<evidence type="ECO:0000256" key="11">
    <source>
        <dbReference type="PROSITE-ProRule" id="PRU00169"/>
    </source>
</evidence>
<dbReference type="InterPro" id="IPR006189">
    <property type="entry name" value="CHASE_dom"/>
</dbReference>
<keyword evidence="9" id="KW-0902">Two-component regulatory system</keyword>
<dbReference type="InterPro" id="IPR001789">
    <property type="entry name" value="Sig_transdc_resp-reg_receiver"/>
</dbReference>
<dbReference type="InterPro" id="IPR011006">
    <property type="entry name" value="CheY-like_superfamily"/>
</dbReference>
<accession>A0ABU1BCW5</accession>
<dbReference type="Gene3D" id="3.40.50.2300">
    <property type="match status" value="2"/>
</dbReference>
<evidence type="ECO:0000259" key="13">
    <source>
        <dbReference type="PROSITE" id="PS50109"/>
    </source>
</evidence>
<dbReference type="SUPFAM" id="SSF55785">
    <property type="entry name" value="PYP-like sensor domain (PAS domain)"/>
    <property type="match status" value="1"/>
</dbReference>
<dbReference type="InterPro" id="IPR036890">
    <property type="entry name" value="HATPase_C_sf"/>
</dbReference>
<dbReference type="PROSITE" id="PS50839">
    <property type="entry name" value="CHASE"/>
    <property type="match status" value="1"/>
</dbReference>
<organism evidence="16 17">
    <name type="scientific">Pseudoalteromonas haloplanktis</name>
    <name type="common">Alteromonas haloplanktis</name>
    <dbReference type="NCBI Taxonomy" id="228"/>
    <lineage>
        <taxon>Bacteria</taxon>
        <taxon>Pseudomonadati</taxon>
        <taxon>Pseudomonadota</taxon>
        <taxon>Gammaproteobacteria</taxon>
        <taxon>Alteromonadales</taxon>
        <taxon>Pseudoalteromonadaceae</taxon>
        <taxon>Pseudoalteromonas</taxon>
    </lineage>
</organism>
<protein>
    <recommendedName>
        <fullName evidence="3">histidine kinase</fullName>
        <ecNumber evidence="3">2.7.13.3</ecNumber>
    </recommendedName>
</protein>
<dbReference type="InterPro" id="IPR003661">
    <property type="entry name" value="HisK_dim/P_dom"/>
</dbReference>
<keyword evidence="10 12" id="KW-0472">Membrane</keyword>
<dbReference type="SMART" id="SM00065">
    <property type="entry name" value="GAF"/>
    <property type="match status" value="1"/>
</dbReference>
<dbReference type="GO" id="GO:0005524">
    <property type="term" value="F:ATP binding"/>
    <property type="evidence" value="ECO:0007669"/>
    <property type="project" value="UniProtKB-KW"/>
</dbReference>
<dbReference type="CDD" id="cd00082">
    <property type="entry name" value="HisKA"/>
    <property type="match status" value="1"/>
</dbReference>
<name>A0ABU1BCW5_PSEHA</name>
<keyword evidence="5" id="KW-0808">Transferase</keyword>
<evidence type="ECO:0000259" key="15">
    <source>
        <dbReference type="PROSITE" id="PS50839"/>
    </source>
</evidence>
<dbReference type="SMART" id="SM00448">
    <property type="entry name" value="REC"/>
    <property type="match status" value="1"/>
</dbReference>
<dbReference type="Pfam" id="PF02518">
    <property type="entry name" value="HATPase_c"/>
    <property type="match status" value="1"/>
</dbReference>
<dbReference type="Pfam" id="PF03924">
    <property type="entry name" value="CHASE"/>
    <property type="match status" value="1"/>
</dbReference>
<evidence type="ECO:0000256" key="9">
    <source>
        <dbReference type="ARBA" id="ARBA00023012"/>
    </source>
</evidence>